<evidence type="ECO:0000313" key="3">
    <source>
        <dbReference type="Proteomes" id="UP000035548"/>
    </source>
</evidence>
<organism evidence="2 3">
    <name type="scientific">Corynebacterium uterequi</name>
    <dbReference type="NCBI Taxonomy" id="1072256"/>
    <lineage>
        <taxon>Bacteria</taxon>
        <taxon>Bacillati</taxon>
        <taxon>Actinomycetota</taxon>
        <taxon>Actinomycetes</taxon>
        <taxon>Mycobacteriales</taxon>
        <taxon>Corynebacteriaceae</taxon>
        <taxon>Corynebacterium</taxon>
    </lineage>
</organism>
<feature type="transmembrane region" description="Helical" evidence="1">
    <location>
        <begin position="7"/>
        <end position="29"/>
    </location>
</feature>
<dbReference type="PATRIC" id="fig|1072256.5.peg.7"/>
<feature type="transmembrane region" description="Helical" evidence="1">
    <location>
        <begin position="49"/>
        <end position="72"/>
    </location>
</feature>
<dbReference type="EMBL" id="CP011546">
    <property type="protein sequence ID" value="AKK10040.1"/>
    <property type="molecule type" value="Genomic_DNA"/>
</dbReference>
<name>A0A0G3HBG6_9CORY</name>
<dbReference type="OrthoDB" id="3267183at2"/>
<feature type="transmembrane region" description="Helical" evidence="1">
    <location>
        <begin position="84"/>
        <end position="102"/>
    </location>
</feature>
<dbReference type="InterPro" id="IPR021560">
    <property type="entry name" value="DUF3021"/>
</dbReference>
<dbReference type="AlphaFoldDB" id="A0A0G3HBG6"/>
<sequence length="152" mass="15878">MKILTKALVGATIGITVGVLLELVFSALAGGEFLPGTASFLNQFDNIHVAVAIERAIYAAIGAVHMLSGVIFQRPLSLATSTALHFALIVSTVIVPALYLRWIPGGWAIVGLILMVAAIYVVIWVAMWLRTRAGVAAANDALAKKGQAPASA</sequence>
<keyword evidence="1" id="KW-1133">Transmembrane helix</keyword>
<dbReference type="KEGG" id="cut:CUTER_00035"/>
<protein>
    <submittedName>
        <fullName evidence="2">Putative DUF3021 family protein</fullName>
    </submittedName>
</protein>
<accession>A0A0G3HBG6</accession>
<feature type="transmembrane region" description="Helical" evidence="1">
    <location>
        <begin position="108"/>
        <end position="129"/>
    </location>
</feature>
<gene>
    <name evidence="2" type="ORF">CUTER_00035</name>
</gene>
<dbReference type="Proteomes" id="UP000035548">
    <property type="component" value="Chromosome"/>
</dbReference>
<keyword evidence="1" id="KW-0812">Transmembrane</keyword>
<evidence type="ECO:0000256" key="1">
    <source>
        <dbReference type="SAM" id="Phobius"/>
    </source>
</evidence>
<reference evidence="2 3" key="1">
    <citation type="journal article" date="2015" name="Genome Announc.">
        <title>Virulence Factor Genes Detected in the Complete Genome Sequence of Corynebacterium uterequi DSM 45634, Isolated from the Uterus of a Maiden Mare.</title>
        <authorList>
            <person name="Ruckert C."/>
            <person name="Kriete M."/>
            <person name="Jaenicke S."/>
            <person name="Winkler A."/>
            <person name="Tauch A."/>
        </authorList>
    </citation>
    <scope>NUCLEOTIDE SEQUENCE [LARGE SCALE GENOMIC DNA]</scope>
    <source>
        <strain evidence="2 3">DSM 45634</strain>
    </source>
</reference>
<dbReference type="RefSeq" id="WP_047258710.1">
    <property type="nucleotide sequence ID" value="NZ_CP011546.1"/>
</dbReference>
<keyword evidence="1" id="KW-0472">Membrane</keyword>
<proteinExistence type="predicted"/>
<dbReference type="Pfam" id="PF11457">
    <property type="entry name" value="DUF3021"/>
    <property type="match status" value="1"/>
</dbReference>
<keyword evidence="3" id="KW-1185">Reference proteome</keyword>
<reference evidence="3" key="2">
    <citation type="submission" date="2015-05" db="EMBL/GenBank/DDBJ databases">
        <title>Complete genome sequence of Corynebacterium uterequi DSM 45634, isolated from the uterus of a maiden mare.</title>
        <authorList>
            <person name="Ruckert C."/>
            <person name="Albersmeier A."/>
            <person name="Winkler A."/>
            <person name="Tauch A."/>
        </authorList>
    </citation>
    <scope>NUCLEOTIDE SEQUENCE [LARGE SCALE GENOMIC DNA]</scope>
    <source>
        <strain evidence="3">DSM 45634</strain>
    </source>
</reference>
<evidence type="ECO:0000313" key="2">
    <source>
        <dbReference type="EMBL" id="AKK10040.1"/>
    </source>
</evidence>